<dbReference type="GO" id="GO:0016787">
    <property type="term" value="F:hydrolase activity"/>
    <property type="evidence" value="ECO:0007669"/>
    <property type="project" value="UniProtKB-KW"/>
</dbReference>
<dbReference type="PANTHER" id="PTHR36848:SF2">
    <property type="entry name" value="SECRETED PROTEIN"/>
    <property type="match status" value="1"/>
</dbReference>
<dbReference type="NCBIfam" id="NF045579">
    <property type="entry name" value="rhamnoside_JR"/>
    <property type="match status" value="1"/>
</dbReference>
<feature type="chain" id="PRO_5029561492" evidence="1">
    <location>
        <begin position="18"/>
        <end position="860"/>
    </location>
</feature>
<keyword evidence="1" id="KW-0732">Signal</keyword>
<proteinExistence type="predicted"/>
<protein>
    <submittedName>
        <fullName evidence="2">Glycoside hydrolase</fullName>
    </submittedName>
</protein>
<dbReference type="InterPro" id="IPR008979">
    <property type="entry name" value="Galactose-bd-like_sf"/>
</dbReference>
<evidence type="ECO:0000313" key="3">
    <source>
        <dbReference type="Proteomes" id="UP000488299"/>
    </source>
</evidence>
<gene>
    <name evidence="2" type="ORF">F5984_12605</name>
</gene>
<evidence type="ECO:0000313" key="2">
    <source>
        <dbReference type="EMBL" id="KAB7730020.1"/>
    </source>
</evidence>
<name>A0A7J5U085_9BACT</name>
<accession>A0A7J5U085</accession>
<dbReference type="InterPro" id="IPR053161">
    <property type="entry name" value="Ulvan_degrading_GH"/>
</dbReference>
<dbReference type="RefSeq" id="WP_152124637.1">
    <property type="nucleotide sequence ID" value="NZ_WELI01000005.1"/>
</dbReference>
<keyword evidence="2" id="KW-0378">Hydrolase</keyword>
<dbReference type="Pfam" id="PF17132">
    <property type="entry name" value="Glyco_hydro_106"/>
    <property type="match status" value="3"/>
</dbReference>
<reference evidence="2 3" key="1">
    <citation type="submission" date="2019-10" db="EMBL/GenBank/DDBJ databases">
        <title>Rudanella paleaurantiibacter sp. nov., isolated from sludge.</title>
        <authorList>
            <person name="Xu S.Q."/>
        </authorList>
    </citation>
    <scope>NUCLEOTIDE SEQUENCE [LARGE SCALE GENOMIC DNA]</scope>
    <source>
        <strain evidence="2 3">HX-22-17</strain>
    </source>
</reference>
<dbReference type="Proteomes" id="UP000488299">
    <property type="component" value="Unassembled WGS sequence"/>
</dbReference>
<dbReference type="Gene3D" id="2.60.120.260">
    <property type="entry name" value="Galactose-binding domain-like"/>
    <property type="match status" value="1"/>
</dbReference>
<comment type="caution">
    <text evidence="2">The sequence shown here is derived from an EMBL/GenBank/DDBJ whole genome shotgun (WGS) entry which is preliminary data.</text>
</comment>
<sequence length="860" mass="95276">MTRLLLFCLLSSTLALAQPGPAPGQTTKPWTYWWWLGSAANEKDITGQLEQFAKAGLGGVHIIPIYGVKGAESAFIPFLSKRWLDVFAHTVREGKRLGLGVDLTTGTGWPFGGPGVSEAHAAKAWKLVDGKLTAVPTRQQVKRPAPGGAGPVIDYFSRSAIDAYLVRFDSTLNTLPQRPRAVYNDSYEVFGANWSDDFLAQFQKRRGYDLQSQLAAFLDTTGSDAGIRVHQDYHQTLSELLHDGFTRQWTDWARRQKYLTRHQAHGSPGNLIDLYTLADIPETESFGSSRFPIPGLRVDANYEVDRFGTPNPLAMKLASSAAHLAGKKLVSSETGTWLANHFQVSLSQLKPQIDELFASGINHVFYHGIPYSPPSEPWPGWLFYASTHYGPQSHFWPHLPQLNSYVERCQSRLQTSAPDHDLLVYFPIHDLWATRARSGGGIHQLEVHHVERWLLPQAVGQLGEQLLRRGFAYDFISDEWLNRLTVSPKGVRTPAGTTYRAIVIPRTTYFPESTLRQLAKLAQQGARIVFEGALPTTAPGFFAHAKRSGQVRELSSQLSKLPSVRVSNNVFNTLREQGVRAETWAEQGLSFLRKRRADGTVLYFVTNLGNTFRPGWITPATTGTVRRYNPLTDQTEPVAVRAGRTGQTELFLALEPGQSCFLEISPGQAATRQSAVQTNGMAVLELSTPWQFRFGAGRPTLSGSATLPKLVSWTSITDSAGYFWGTGHYQTTFDLPAGAAPNALYELDLGDVREVAEVQLNGQPLGTAWCLPFRLSIPANRLKTTGNTLEIAVTNLSANYMRLFDKQHPGNQPPGWKKFYDINIVDIRYRPFDATGWDAQPSGLLGPVKLLSKTAMADSK</sequence>
<dbReference type="EMBL" id="WELI01000005">
    <property type="protein sequence ID" value="KAB7730020.1"/>
    <property type="molecule type" value="Genomic_DNA"/>
</dbReference>
<evidence type="ECO:0000256" key="1">
    <source>
        <dbReference type="SAM" id="SignalP"/>
    </source>
</evidence>
<keyword evidence="3" id="KW-1185">Reference proteome</keyword>
<dbReference type="SUPFAM" id="SSF49785">
    <property type="entry name" value="Galactose-binding domain-like"/>
    <property type="match status" value="1"/>
</dbReference>
<organism evidence="2 3">
    <name type="scientific">Rudanella paleaurantiibacter</name>
    <dbReference type="NCBI Taxonomy" id="2614655"/>
    <lineage>
        <taxon>Bacteria</taxon>
        <taxon>Pseudomonadati</taxon>
        <taxon>Bacteroidota</taxon>
        <taxon>Cytophagia</taxon>
        <taxon>Cytophagales</taxon>
        <taxon>Cytophagaceae</taxon>
        <taxon>Rudanella</taxon>
    </lineage>
</organism>
<dbReference type="AlphaFoldDB" id="A0A7J5U085"/>
<feature type="signal peptide" evidence="1">
    <location>
        <begin position="1"/>
        <end position="17"/>
    </location>
</feature>
<dbReference type="PANTHER" id="PTHR36848">
    <property type="entry name" value="DNA-BINDING PROTEIN (PUTATIVE SECRETED PROTEIN)-RELATED"/>
    <property type="match status" value="1"/>
</dbReference>